<protein>
    <recommendedName>
        <fullName evidence="1">Helix-turn-helix domain-containing protein</fullName>
    </recommendedName>
</protein>
<feature type="domain" description="Helix-turn-helix" evidence="1">
    <location>
        <begin position="17"/>
        <end position="61"/>
    </location>
</feature>
<dbReference type="EMBL" id="KR029585">
    <property type="protein sequence ID" value="AKH46625.1"/>
    <property type="molecule type" value="Genomic_DNA"/>
</dbReference>
<accession>A0A0F7L3V2</accession>
<name>A0A0F7L3V2_9VIRU</name>
<evidence type="ECO:0000259" key="1">
    <source>
        <dbReference type="Pfam" id="PF12728"/>
    </source>
</evidence>
<reference evidence="2" key="1">
    <citation type="journal article" date="2015" name="Front. Microbiol.">
        <title>Combining genomic sequencing methods to explore viral diversity and reveal potential virus-host interactions.</title>
        <authorList>
            <person name="Chow C.E."/>
            <person name="Winget D.M."/>
            <person name="White R.A.III."/>
            <person name="Hallam S.J."/>
            <person name="Suttle C.A."/>
        </authorList>
    </citation>
    <scope>NUCLEOTIDE SEQUENCE</scope>
    <source>
        <strain evidence="2">Anoxic2_1</strain>
    </source>
</reference>
<dbReference type="Pfam" id="PF12728">
    <property type="entry name" value="HTH_17"/>
    <property type="match status" value="1"/>
</dbReference>
<sequence length="67" mass="7665">MSETTNDPVRLVKAGWAARYLCISERHLWWLVSEGELSKIKLGKRCTRFDRNDLDGLISRNKNGSGD</sequence>
<dbReference type="InterPro" id="IPR041657">
    <property type="entry name" value="HTH_17"/>
</dbReference>
<proteinExistence type="predicted"/>
<reference evidence="2" key="2">
    <citation type="submission" date="2015-03" db="EMBL/GenBank/DDBJ databases">
        <authorList>
            <person name="Chow C.-E.T."/>
            <person name="Winget D.M."/>
            <person name="White R.A.III."/>
            <person name="Hallam S.J."/>
            <person name="Suttle C.A."/>
        </authorList>
    </citation>
    <scope>NUCLEOTIDE SEQUENCE</scope>
    <source>
        <strain evidence="2">Anoxic2_1</strain>
    </source>
</reference>
<organism evidence="2">
    <name type="scientific">uncultured marine virus</name>
    <dbReference type="NCBI Taxonomy" id="186617"/>
    <lineage>
        <taxon>Viruses</taxon>
        <taxon>environmental samples</taxon>
    </lineage>
</organism>
<evidence type="ECO:0000313" key="2">
    <source>
        <dbReference type="EMBL" id="AKH46625.1"/>
    </source>
</evidence>